<dbReference type="PANTHER" id="PTHR12734">
    <property type="entry name" value="METHYLTRANSFERASE-RELATED"/>
    <property type="match status" value="1"/>
</dbReference>
<dbReference type="InterPro" id="IPR029063">
    <property type="entry name" value="SAM-dependent_MTases_sf"/>
</dbReference>
<evidence type="ECO:0000256" key="2">
    <source>
        <dbReference type="ARBA" id="ARBA00004496"/>
    </source>
</evidence>
<keyword evidence="6" id="KW-0808">Transferase</keyword>
<dbReference type="EMBL" id="JANTQA010000033">
    <property type="protein sequence ID" value="KAJ3437652.1"/>
    <property type="molecule type" value="Genomic_DNA"/>
</dbReference>
<dbReference type="GO" id="GO:0005737">
    <property type="term" value="C:cytoplasm"/>
    <property type="evidence" value="ECO:0007669"/>
    <property type="project" value="UniProtKB-SubCell"/>
</dbReference>
<comment type="subcellular location">
    <subcellularLocation>
        <location evidence="2">Cytoplasm</location>
    </subcellularLocation>
    <subcellularLocation>
        <location evidence="1">Nucleus</location>
    </subcellularLocation>
</comment>
<evidence type="ECO:0000256" key="9">
    <source>
        <dbReference type="SAM" id="MobiDB-lite"/>
    </source>
</evidence>
<dbReference type="Proteomes" id="UP001146793">
    <property type="component" value="Unassembled WGS sequence"/>
</dbReference>
<comment type="similarity">
    <text evidence="3">Belongs to the class I-like SAM-binding methyltransferase superfamily. BUD23/WBSCR22 family.</text>
</comment>
<keyword evidence="8" id="KW-0539">Nucleus</keyword>
<proteinExistence type="inferred from homology"/>
<organism evidence="12 14">
    <name type="scientific">Anaeramoeba flamelloides</name>
    <dbReference type="NCBI Taxonomy" id="1746091"/>
    <lineage>
        <taxon>Eukaryota</taxon>
        <taxon>Metamonada</taxon>
        <taxon>Anaeramoebidae</taxon>
        <taxon>Anaeramoeba</taxon>
    </lineage>
</organism>
<evidence type="ECO:0000256" key="1">
    <source>
        <dbReference type="ARBA" id="ARBA00004123"/>
    </source>
</evidence>
<feature type="compositionally biased region" description="Acidic residues" evidence="9">
    <location>
        <begin position="78"/>
        <end position="103"/>
    </location>
</feature>
<evidence type="ECO:0000313" key="14">
    <source>
        <dbReference type="Proteomes" id="UP001146793"/>
    </source>
</evidence>
<evidence type="ECO:0000256" key="4">
    <source>
        <dbReference type="ARBA" id="ARBA00022490"/>
    </source>
</evidence>
<keyword evidence="5" id="KW-0489">Methyltransferase</keyword>
<feature type="domain" description="Methyltransferase type 11" evidence="10">
    <location>
        <begin position="125"/>
        <end position="221"/>
    </location>
</feature>
<protein>
    <submittedName>
        <fullName evidence="12">18s rRNA (Guanine-n(7))-methyltransferase-related</fullName>
    </submittedName>
</protein>
<dbReference type="GO" id="GO:0016435">
    <property type="term" value="F:rRNA (guanine) methyltransferase activity"/>
    <property type="evidence" value="ECO:0007669"/>
    <property type="project" value="InterPro"/>
</dbReference>
<evidence type="ECO:0000259" key="10">
    <source>
        <dbReference type="Pfam" id="PF08241"/>
    </source>
</evidence>
<evidence type="ECO:0000259" key="11">
    <source>
        <dbReference type="Pfam" id="PF12589"/>
    </source>
</evidence>
<comment type="caution">
    <text evidence="12">The sequence shown here is derived from an EMBL/GenBank/DDBJ whole genome shotgun (WGS) entry which is preliminary data.</text>
</comment>
<evidence type="ECO:0000256" key="8">
    <source>
        <dbReference type="ARBA" id="ARBA00023242"/>
    </source>
</evidence>
<evidence type="ECO:0000256" key="3">
    <source>
        <dbReference type="ARBA" id="ARBA00005547"/>
    </source>
</evidence>
<evidence type="ECO:0000313" key="13">
    <source>
        <dbReference type="EMBL" id="KAJ6233475.1"/>
    </source>
</evidence>
<reference evidence="12" key="2">
    <citation type="submission" date="2022-08" db="EMBL/GenBank/DDBJ databases">
        <title>Novel sulphate-reducing endosymbionts in the free-living metamonad Anaeramoeba.</title>
        <authorList>
            <person name="Jerlstrom-Hultqvist J."/>
            <person name="Cepicka I."/>
            <person name="Gallot-Lavallee L."/>
            <person name="Salas-Leiva D."/>
            <person name="Curtis B.A."/>
            <person name="Zahonova K."/>
            <person name="Pipaliya S."/>
            <person name="Dacks J."/>
            <person name="Roger A.J."/>
        </authorList>
    </citation>
    <scope>NUCLEOTIDE SEQUENCE</scope>
    <source>
        <strain evidence="12">Busselton2</strain>
    </source>
</reference>
<evidence type="ECO:0000256" key="7">
    <source>
        <dbReference type="ARBA" id="ARBA00022691"/>
    </source>
</evidence>
<dbReference type="Proteomes" id="UP001150062">
    <property type="component" value="Unassembled WGS sequence"/>
</dbReference>
<gene>
    <name evidence="12" type="ORF">M0812_16818</name>
    <name evidence="13" type="ORF">M0813_29780</name>
</gene>
<evidence type="ECO:0000256" key="5">
    <source>
        <dbReference type="ARBA" id="ARBA00022603"/>
    </source>
</evidence>
<dbReference type="SUPFAM" id="SSF53335">
    <property type="entry name" value="S-adenosyl-L-methionine-dependent methyltransferases"/>
    <property type="match status" value="1"/>
</dbReference>
<dbReference type="EMBL" id="JAOAOG010000276">
    <property type="protein sequence ID" value="KAJ6233475.1"/>
    <property type="molecule type" value="Genomic_DNA"/>
</dbReference>
<dbReference type="PANTHER" id="PTHR12734:SF0">
    <property type="entry name" value="18S RRNA (GUANINE-N(7))-METHYLTRANSFERASE-RELATED"/>
    <property type="match status" value="1"/>
</dbReference>
<feature type="domain" description="18S rRNA (guanine(1575)-N(7))-methyltransferase Bud23 C-terminal" evidence="11">
    <location>
        <begin position="276"/>
        <end position="354"/>
    </location>
</feature>
<dbReference type="Pfam" id="PF08241">
    <property type="entry name" value="Methyltransf_11"/>
    <property type="match status" value="1"/>
</dbReference>
<evidence type="ECO:0000313" key="15">
    <source>
        <dbReference type="Proteomes" id="UP001150062"/>
    </source>
</evidence>
<dbReference type="Pfam" id="PF12589">
    <property type="entry name" value="WBS_methylT"/>
    <property type="match status" value="1"/>
</dbReference>
<evidence type="ECO:0000256" key="6">
    <source>
        <dbReference type="ARBA" id="ARBA00022679"/>
    </source>
</evidence>
<dbReference type="GO" id="GO:0005730">
    <property type="term" value="C:nucleolus"/>
    <property type="evidence" value="ECO:0007669"/>
    <property type="project" value="TreeGrafter"/>
</dbReference>
<feature type="region of interest" description="Disordered" evidence="9">
    <location>
        <begin position="68"/>
        <end position="103"/>
    </location>
</feature>
<evidence type="ECO:0000313" key="12">
    <source>
        <dbReference type="EMBL" id="KAJ3437652.1"/>
    </source>
</evidence>
<keyword evidence="7" id="KW-0949">S-adenosyl-L-methionine</keyword>
<dbReference type="GO" id="GO:0070476">
    <property type="term" value="P:rRNA (guanine-N7)-methylation"/>
    <property type="evidence" value="ECO:0007669"/>
    <property type="project" value="InterPro"/>
</dbReference>
<sequence>MSRPEKENPPEIYYNNEEAKKYARNTRIIKIQTKMTERSLQLLNIPEDPPENIELAPILEKIEDKLSKIETKNTTENESTELESEGSYDSDSPFEDEQNSEDEELLALEQELESLKNRRKSSFILDLGCGSGLSGQVLTQNGHKWVGIDISESMLDIAVQRNTIGDKILLDMGQGLPFRTGVFDGAIAISSLQWLCYSNKKTEIPFKRLSTFFSSLYKCLSRDTRAIFQFYPESPDQIEMITTAATKSGFTGGLVVDYPESTRAKKFFLTLFSSTTIKQVPKGLGGGENLSQKDVVQYVVEDKYNKKYQNNQRKKRNWKPRKKSRQWILRKKERQRKQGHKVRPDSKFTGRKRKDRW</sequence>
<dbReference type="Gene3D" id="3.40.50.150">
    <property type="entry name" value="Vaccinia Virus protein VP39"/>
    <property type="match status" value="2"/>
</dbReference>
<dbReference type="InterPro" id="IPR022238">
    <property type="entry name" value="Bud23_C"/>
</dbReference>
<dbReference type="CDD" id="cd02440">
    <property type="entry name" value="AdoMet_MTases"/>
    <property type="match status" value="1"/>
</dbReference>
<keyword evidence="4" id="KW-0963">Cytoplasm</keyword>
<reference evidence="13" key="1">
    <citation type="submission" date="2022-08" db="EMBL/GenBank/DDBJ databases">
        <title>Novel sulfate-reducing endosymbionts in the free-living metamonad Anaeramoeba.</title>
        <authorList>
            <person name="Jerlstrom-Hultqvist J."/>
            <person name="Cepicka I."/>
            <person name="Gallot-Lavallee L."/>
            <person name="Salas-Leiva D."/>
            <person name="Curtis B.A."/>
            <person name="Zahonova K."/>
            <person name="Pipaliya S."/>
            <person name="Dacks J."/>
            <person name="Roger A.J."/>
        </authorList>
    </citation>
    <scope>NUCLEOTIDE SEQUENCE</scope>
    <source>
        <strain evidence="13">Schooner1</strain>
    </source>
</reference>
<name>A0AAV7Z6C2_9EUKA</name>
<dbReference type="InterPro" id="IPR013216">
    <property type="entry name" value="Methyltransf_11"/>
</dbReference>
<keyword evidence="15" id="KW-1185">Reference proteome</keyword>
<feature type="compositionally biased region" description="Basic residues" evidence="9">
    <location>
        <begin position="312"/>
        <end position="341"/>
    </location>
</feature>
<accession>A0AAV7Z6C2</accession>
<dbReference type="InterPro" id="IPR039769">
    <property type="entry name" value="Bud23-like"/>
</dbReference>
<feature type="region of interest" description="Disordered" evidence="9">
    <location>
        <begin position="309"/>
        <end position="357"/>
    </location>
</feature>
<dbReference type="AlphaFoldDB" id="A0AAV7Z6C2"/>